<reference evidence="2" key="1">
    <citation type="submission" date="2022-12" db="EMBL/GenBank/DDBJ databases">
        <authorList>
            <person name="Petersen C."/>
        </authorList>
    </citation>
    <scope>NUCLEOTIDE SEQUENCE</scope>
    <source>
        <strain evidence="2">IBT 35673</strain>
    </source>
</reference>
<protein>
    <submittedName>
        <fullName evidence="2">Uncharacterized protein</fullName>
    </submittedName>
</protein>
<comment type="caution">
    <text evidence="2">The sequence shown here is derived from an EMBL/GenBank/DDBJ whole genome shotgun (WGS) entry which is preliminary data.</text>
</comment>
<sequence>MSRLHRRIHSAAVASWVISAGWAFVGIFILWMLGYDRHPEVKKLKPWVPLSPFVTSFGVFNYPTGFFQYVESGMVRVHIDDIDHLAPSAVCLKRGKSLQSLALVCATGWKNGPGFPITSADGQAIYPPRADPKLLVGARSHLYGQFRGLAHVPVATQTPHHESQFPSNLARFMVPLDRLQDRSIVFLGRVETPHTAILAQAQALWGVAYLGGQIKLGEPHERCRYDEPAGQCNALLCLEWESNLQGEFCRMMAPPGRTKRKPQLLLDALLYVDVLLADLGLDSRQSGNCLFLEMFHRYGPRDYRGLVDEWKDRH</sequence>
<evidence type="ECO:0000256" key="1">
    <source>
        <dbReference type="SAM" id="Phobius"/>
    </source>
</evidence>
<keyword evidence="1" id="KW-0472">Membrane</keyword>
<reference evidence="2" key="2">
    <citation type="journal article" date="2023" name="IMA Fungus">
        <title>Comparative genomic study of the Penicillium genus elucidates a diverse pangenome and 15 lateral gene transfer events.</title>
        <authorList>
            <person name="Petersen C."/>
            <person name="Sorensen T."/>
            <person name="Nielsen M.R."/>
            <person name="Sondergaard T.E."/>
            <person name="Sorensen J.L."/>
            <person name="Fitzpatrick D.A."/>
            <person name="Frisvad J.C."/>
            <person name="Nielsen K.L."/>
        </authorList>
    </citation>
    <scope>NUCLEOTIDE SEQUENCE</scope>
    <source>
        <strain evidence="2">IBT 35673</strain>
    </source>
</reference>
<keyword evidence="1" id="KW-0812">Transmembrane</keyword>
<name>A0A9W9ULH8_PENBR</name>
<feature type="transmembrane region" description="Helical" evidence="1">
    <location>
        <begin position="12"/>
        <end position="33"/>
    </location>
</feature>
<evidence type="ECO:0000313" key="2">
    <source>
        <dbReference type="EMBL" id="KAJ5344410.1"/>
    </source>
</evidence>
<dbReference type="EMBL" id="JAPZBQ010000002">
    <property type="protein sequence ID" value="KAJ5344410.1"/>
    <property type="molecule type" value="Genomic_DNA"/>
</dbReference>
<dbReference type="AlphaFoldDB" id="A0A9W9ULH8"/>
<keyword evidence="1" id="KW-1133">Transmembrane helix</keyword>
<proteinExistence type="predicted"/>
<dbReference type="Proteomes" id="UP001147695">
    <property type="component" value="Unassembled WGS sequence"/>
</dbReference>
<accession>A0A9W9ULH8</accession>
<organism evidence="2 3">
    <name type="scientific">Penicillium brevicompactum</name>
    <dbReference type="NCBI Taxonomy" id="5074"/>
    <lineage>
        <taxon>Eukaryota</taxon>
        <taxon>Fungi</taxon>
        <taxon>Dikarya</taxon>
        <taxon>Ascomycota</taxon>
        <taxon>Pezizomycotina</taxon>
        <taxon>Eurotiomycetes</taxon>
        <taxon>Eurotiomycetidae</taxon>
        <taxon>Eurotiales</taxon>
        <taxon>Aspergillaceae</taxon>
        <taxon>Penicillium</taxon>
    </lineage>
</organism>
<evidence type="ECO:0000313" key="3">
    <source>
        <dbReference type="Proteomes" id="UP001147695"/>
    </source>
</evidence>
<gene>
    <name evidence="2" type="ORF">N7452_002414</name>
</gene>